<reference evidence="4 5" key="1">
    <citation type="submission" date="2019-04" db="EMBL/GenBank/DDBJ databases">
        <title>Lysinibacillus genome sequencing.</title>
        <authorList>
            <person name="Dunlap C."/>
        </authorList>
    </citation>
    <scope>NUCLEOTIDE SEQUENCE [LARGE SCALE GENOMIC DNA]</scope>
    <source>
        <strain evidence="4 5">CCTCC AB 2010389</strain>
    </source>
</reference>
<dbReference type="AlphaFoldDB" id="A0A4U2ZE46"/>
<dbReference type="GO" id="GO:0008783">
    <property type="term" value="F:agmatinase activity"/>
    <property type="evidence" value="ECO:0007669"/>
    <property type="project" value="TreeGrafter"/>
</dbReference>
<evidence type="ECO:0000313" key="4">
    <source>
        <dbReference type="EMBL" id="TKI72679.1"/>
    </source>
</evidence>
<evidence type="ECO:0000256" key="1">
    <source>
        <dbReference type="ARBA" id="ARBA00022723"/>
    </source>
</evidence>
<accession>A0A4U2ZE46</accession>
<keyword evidence="5" id="KW-1185">Reference proteome</keyword>
<dbReference type="PANTHER" id="PTHR11358:SF26">
    <property type="entry name" value="GUANIDINO ACID HYDROLASE, MITOCHONDRIAL"/>
    <property type="match status" value="1"/>
</dbReference>
<dbReference type="PANTHER" id="PTHR11358">
    <property type="entry name" value="ARGINASE/AGMATINASE"/>
    <property type="match status" value="1"/>
</dbReference>
<dbReference type="RefSeq" id="WP_107896713.1">
    <property type="nucleotide sequence ID" value="NZ_PYWM01000024.1"/>
</dbReference>
<keyword evidence="2" id="KW-0378">Hydrolase</keyword>
<name>A0A4U2ZE46_9BACI</name>
<evidence type="ECO:0008006" key="6">
    <source>
        <dbReference type="Google" id="ProtNLM"/>
    </source>
</evidence>
<protein>
    <recommendedName>
        <fullName evidence="6">Agmatinase</fullName>
    </recommendedName>
</protein>
<gene>
    <name evidence="4" type="ORF">FC756_01050</name>
</gene>
<dbReference type="EMBL" id="SZPU01000002">
    <property type="protein sequence ID" value="TKI72679.1"/>
    <property type="molecule type" value="Genomic_DNA"/>
</dbReference>
<evidence type="ECO:0000313" key="5">
    <source>
        <dbReference type="Proteomes" id="UP000308744"/>
    </source>
</evidence>
<dbReference type="InterPro" id="IPR006035">
    <property type="entry name" value="Ureohydrolase"/>
</dbReference>
<dbReference type="GO" id="GO:0033389">
    <property type="term" value="P:putrescine biosynthetic process from arginine, via agmatine"/>
    <property type="evidence" value="ECO:0007669"/>
    <property type="project" value="TreeGrafter"/>
</dbReference>
<sequence>MFLKKEVLVIEEFNYLKLWNIENGKIIKLENISKQQLIDNIKSGNESEYIKYLNEQGFIDFEKPRDFLRKSYNDFQQGFFNLPIYSLDEFYNNTIVFDSAIIGIPYDLGIVTTPGTRFGPIWLRAYSWPIDWEYDDNLCVTGFFDWTKKSDLIVKKRIVDIGNVAEPYDLNTGSREDAAFKISHTASYIFKKAKLPVFIGGDHSITPSIIEAIPYEKIGVIQLDAHDDFSEVKSYELLHNNIVNRLINTNRVKEVIQLGVRNPNRPPTHNKVSTFSYEDTVEKIDEILKNLDKTYPYYVSIDFDCLDPLYMPDTGSYVPEGFSDKELNAILEKIANAVKVIGVDFVELSPNLNSNFQLTATMVSNIILRFISNIIRRNN</sequence>
<dbReference type="InterPro" id="IPR023696">
    <property type="entry name" value="Ureohydrolase_dom_sf"/>
</dbReference>
<dbReference type="Gene3D" id="3.40.800.10">
    <property type="entry name" value="Ureohydrolase domain"/>
    <property type="match status" value="1"/>
</dbReference>
<dbReference type="Proteomes" id="UP000308744">
    <property type="component" value="Unassembled WGS sequence"/>
</dbReference>
<comment type="similarity">
    <text evidence="3">Belongs to the arginase family.</text>
</comment>
<comment type="caution">
    <text evidence="4">The sequence shown here is derived from an EMBL/GenBank/DDBJ whole genome shotgun (WGS) entry which is preliminary data.</text>
</comment>
<dbReference type="GO" id="GO:0046872">
    <property type="term" value="F:metal ion binding"/>
    <property type="evidence" value="ECO:0007669"/>
    <property type="project" value="UniProtKB-KW"/>
</dbReference>
<keyword evidence="1" id="KW-0479">Metal-binding</keyword>
<evidence type="ECO:0000256" key="3">
    <source>
        <dbReference type="PROSITE-ProRule" id="PRU00742"/>
    </source>
</evidence>
<proteinExistence type="inferred from homology"/>
<dbReference type="SUPFAM" id="SSF52768">
    <property type="entry name" value="Arginase/deacetylase"/>
    <property type="match status" value="1"/>
</dbReference>
<dbReference type="Pfam" id="PF00491">
    <property type="entry name" value="Arginase"/>
    <property type="match status" value="1"/>
</dbReference>
<dbReference type="PROSITE" id="PS51409">
    <property type="entry name" value="ARGINASE_2"/>
    <property type="match status" value="1"/>
</dbReference>
<evidence type="ECO:0000256" key="2">
    <source>
        <dbReference type="ARBA" id="ARBA00022801"/>
    </source>
</evidence>
<organism evidence="4 5">
    <name type="scientific">Lysinibacillus mangiferihumi</name>
    <dbReference type="NCBI Taxonomy" id="1130819"/>
    <lineage>
        <taxon>Bacteria</taxon>
        <taxon>Bacillati</taxon>
        <taxon>Bacillota</taxon>
        <taxon>Bacilli</taxon>
        <taxon>Bacillales</taxon>
        <taxon>Bacillaceae</taxon>
        <taxon>Lysinibacillus</taxon>
    </lineage>
</organism>